<feature type="transmembrane region" description="Helical" evidence="1">
    <location>
        <begin position="146"/>
        <end position="163"/>
    </location>
</feature>
<feature type="transmembrane region" description="Helical" evidence="1">
    <location>
        <begin position="50"/>
        <end position="71"/>
    </location>
</feature>
<evidence type="ECO:0000313" key="3">
    <source>
        <dbReference type="Proteomes" id="UP000179122"/>
    </source>
</evidence>
<organism evidence="2 3">
    <name type="scientific">Candidatus Nealsonbacteria bacterium RIFCSPLOWO2_12_FULL_39_31</name>
    <dbReference type="NCBI Taxonomy" id="1801676"/>
    <lineage>
        <taxon>Bacteria</taxon>
        <taxon>Candidatus Nealsoniibacteriota</taxon>
    </lineage>
</organism>
<proteinExistence type="predicted"/>
<dbReference type="EMBL" id="MHML01000003">
    <property type="protein sequence ID" value="OGZ27888.1"/>
    <property type="molecule type" value="Genomic_DNA"/>
</dbReference>
<evidence type="ECO:0000256" key="1">
    <source>
        <dbReference type="SAM" id="Phobius"/>
    </source>
</evidence>
<sequence length="445" mass="50358">MAAKWVWKKLPKTRRGIGWTLLVFVFLVALFVLVYILLTGDAEAQRFVMWGLWIAVLLLAGVALLKVVILVKRRMDWRTKNARRRAAKKKNKAQIAAVRKKFWNQPSFWVWVIMAVLALILTPMAPGLTPPYLTALLSSVSQVKELLAFVFEILVIAALALWLKWCMSQVGNIEVPAQAVLTRFGRPIDAVGPGLYFCFKPFERIKIFPTGQYFFNFQITEGLYSKESGGFRSQPLKVAATIYLRFPRIDRNYLFPCKSVKGKVGWKKISGRDLLMQHLYLRLPIKDLRAIDTVDRLGVFFERGVMGGLRHVMSNKTSKECKEKKPSIEKEVADYLLTETGNPFFECGFPKECLDLEISQVKLPDETEKAYIKPELAQKDAEAAVHEKESIRLRVAAYKDAGVSSDVAGILVAGAGRKEGEKPMTIADLRDFKVLEAAVKWSARP</sequence>
<gene>
    <name evidence="2" type="ORF">A3F95_02295</name>
</gene>
<feature type="transmembrane region" description="Helical" evidence="1">
    <location>
        <begin position="16"/>
        <end position="38"/>
    </location>
</feature>
<keyword evidence="1" id="KW-0812">Transmembrane</keyword>
<feature type="transmembrane region" description="Helical" evidence="1">
    <location>
        <begin position="108"/>
        <end position="126"/>
    </location>
</feature>
<evidence type="ECO:0000313" key="2">
    <source>
        <dbReference type="EMBL" id="OGZ27888.1"/>
    </source>
</evidence>
<comment type="caution">
    <text evidence="2">The sequence shown here is derived from an EMBL/GenBank/DDBJ whole genome shotgun (WGS) entry which is preliminary data.</text>
</comment>
<reference evidence="2 3" key="1">
    <citation type="journal article" date="2016" name="Nat. Commun.">
        <title>Thousands of microbial genomes shed light on interconnected biogeochemical processes in an aquifer system.</title>
        <authorList>
            <person name="Anantharaman K."/>
            <person name="Brown C.T."/>
            <person name="Hug L.A."/>
            <person name="Sharon I."/>
            <person name="Castelle C.J."/>
            <person name="Probst A.J."/>
            <person name="Thomas B.C."/>
            <person name="Singh A."/>
            <person name="Wilkins M.J."/>
            <person name="Karaoz U."/>
            <person name="Brodie E.L."/>
            <person name="Williams K.H."/>
            <person name="Hubbard S.S."/>
            <person name="Banfield J.F."/>
        </authorList>
    </citation>
    <scope>NUCLEOTIDE SEQUENCE [LARGE SCALE GENOMIC DNA]</scope>
</reference>
<name>A0A1G2ERI6_9BACT</name>
<dbReference type="AlphaFoldDB" id="A0A1G2ERI6"/>
<keyword evidence="1" id="KW-1133">Transmembrane helix</keyword>
<accession>A0A1G2ERI6</accession>
<dbReference type="Proteomes" id="UP000179122">
    <property type="component" value="Unassembled WGS sequence"/>
</dbReference>
<protein>
    <submittedName>
        <fullName evidence="2">Uncharacterized protein</fullName>
    </submittedName>
</protein>
<keyword evidence="1" id="KW-0472">Membrane</keyword>